<feature type="region of interest" description="Disordered" evidence="1">
    <location>
        <begin position="1"/>
        <end position="32"/>
    </location>
</feature>
<reference evidence="2" key="2">
    <citation type="journal article" date="2015" name="Data Brief">
        <title>Shoot transcriptome of the giant reed, Arundo donax.</title>
        <authorList>
            <person name="Barrero R.A."/>
            <person name="Guerrero F.D."/>
            <person name="Moolhuijzen P."/>
            <person name="Goolsby J.A."/>
            <person name="Tidwell J."/>
            <person name="Bellgard S.E."/>
            <person name="Bellgard M.I."/>
        </authorList>
    </citation>
    <scope>NUCLEOTIDE SEQUENCE</scope>
    <source>
        <tissue evidence="2">Shoot tissue taken approximately 20 cm above the soil surface</tissue>
    </source>
</reference>
<name>A0A0A8YD22_ARUDO</name>
<evidence type="ECO:0000256" key="1">
    <source>
        <dbReference type="SAM" id="MobiDB-lite"/>
    </source>
</evidence>
<organism evidence="2">
    <name type="scientific">Arundo donax</name>
    <name type="common">Giant reed</name>
    <name type="synonym">Donax arundinaceus</name>
    <dbReference type="NCBI Taxonomy" id="35708"/>
    <lineage>
        <taxon>Eukaryota</taxon>
        <taxon>Viridiplantae</taxon>
        <taxon>Streptophyta</taxon>
        <taxon>Embryophyta</taxon>
        <taxon>Tracheophyta</taxon>
        <taxon>Spermatophyta</taxon>
        <taxon>Magnoliopsida</taxon>
        <taxon>Liliopsida</taxon>
        <taxon>Poales</taxon>
        <taxon>Poaceae</taxon>
        <taxon>PACMAD clade</taxon>
        <taxon>Arundinoideae</taxon>
        <taxon>Arundineae</taxon>
        <taxon>Arundo</taxon>
    </lineage>
</organism>
<proteinExistence type="predicted"/>
<reference evidence="2" key="1">
    <citation type="submission" date="2014-09" db="EMBL/GenBank/DDBJ databases">
        <authorList>
            <person name="Magalhaes I.L.F."/>
            <person name="Oliveira U."/>
            <person name="Santos F.R."/>
            <person name="Vidigal T.H.D.A."/>
            <person name="Brescovit A.D."/>
            <person name="Santos A.J."/>
        </authorList>
    </citation>
    <scope>NUCLEOTIDE SEQUENCE</scope>
    <source>
        <tissue evidence="2">Shoot tissue taken approximately 20 cm above the soil surface</tissue>
    </source>
</reference>
<dbReference type="AlphaFoldDB" id="A0A0A8YD22"/>
<protein>
    <submittedName>
        <fullName evidence="2">Uncharacterized protein</fullName>
    </submittedName>
</protein>
<dbReference type="EMBL" id="GBRH01274432">
    <property type="protein sequence ID" value="JAD23463.1"/>
    <property type="molecule type" value="Transcribed_RNA"/>
</dbReference>
<accession>A0A0A8YD22</accession>
<sequence length="32" mass="3499">MQGSQNLTYPVELLRDSTGNLEENGFGGEGRE</sequence>
<evidence type="ECO:0000313" key="2">
    <source>
        <dbReference type="EMBL" id="JAD23463.1"/>
    </source>
</evidence>